<dbReference type="Pfam" id="PF13493">
    <property type="entry name" value="DUF4118"/>
    <property type="match status" value="1"/>
</dbReference>
<evidence type="ECO:0000256" key="3">
    <source>
        <dbReference type="ARBA" id="ARBA00022679"/>
    </source>
</evidence>
<dbReference type="InterPro" id="IPR038318">
    <property type="entry name" value="KdpD_sf"/>
</dbReference>
<comment type="subcellular location">
    <subcellularLocation>
        <location evidence="1">Membrane</location>
        <topology evidence="1">Multi-pass membrane protein</topology>
    </subcellularLocation>
</comment>
<reference evidence="13 14" key="1">
    <citation type="submission" date="2024-06" db="EMBL/GenBank/DDBJ databases">
        <title>The Natural Products Discovery Center: Release of the First 8490 Sequenced Strains for Exploring Actinobacteria Biosynthetic Diversity.</title>
        <authorList>
            <person name="Kalkreuter E."/>
            <person name="Kautsar S.A."/>
            <person name="Yang D."/>
            <person name="Bader C.D."/>
            <person name="Teijaro C.N."/>
            <person name="Fluegel L."/>
            <person name="Davis C.M."/>
            <person name="Simpson J.R."/>
            <person name="Lauterbach L."/>
            <person name="Steele A.D."/>
            <person name="Gui C."/>
            <person name="Meng S."/>
            <person name="Li G."/>
            <person name="Viehrig K."/>
            <person name="Ye F."/>
            <person name="Su P."/>
            <person name="Kiefer A.F."/>
            <person name="Nichols A."/>
            <person name="Cepeda A.J."/>
            <person name="Yan W."/>
            <person name="Fan B."/>
            <person name="Jiang Y."/>
            <person name="Adhikari A."/>
            <person name="Zheng C.-J."/>
            <person name="Schuster L."/>
            <person name="Cowan T.M."/>
            <person name="Smanski M.J."/>
            <person name="Chevrette M.G."/>
            <person name="De Carvalho L.P.S."/>
            <person name="Shen B."/>
        </authorList>
    </citation>
    <scope>NUCLEOTIDE SEQUENCE [LARGE SCALE GENOMIC DNA]</scope>
    <source>
        <strain evidence="13 14">NPDC005137</strain>
    </source>
</reference>
<dbReference type="EMBL" id="JBEXIP010000012">
    <property type="protein sequence ID" value="MET8434604.1"/>
    <property type="molecule type" value="Genomic_DNA"/>
</dbReference>
<feature type="domain" description="Sensor protein KdpD transmembrane" evidence="12">
    <location>
        <begin position="13"/>
        <end position="113"/>
    </location>
</feature>
<dbReference type="PANTHER" id="PTHR45569:SF1">
    <property type="entry name" value="SENSOR PROTEIN KDPD"/>
    <property type="match status" value="1"/>
</dbReference>
<evidence type="ECO:0000256" key="11">
    <source>
        <dbReference type="SAM" id="Phobius"/>
    </source>
</evidence>
<evidence type="ECO:0000313" key="13">
    <source>
        <dbReference type="EMBL" id="MET8434604.1"/>
    </source>
</evidence>
<sequence length="249" mass="26325">MTRQPLGDRLALLAAVVGPLLVALVLVPFRTDLSRTNAALVLVVVVVAVAAFGSRVAGAVAALSAAVWFDFFLTRPYQRFTINGGDDIETAVLLLVVGLIVSQLAARVRRLEVVAVTDAGHLARIHHTAELAQATTSADAVVAHVRGELVELLQLRGCRFEYGSLLGRPPRLEQDGSVSAGRRCWDVARRGWPDGEIELRAGAQGHYVGRYMLDPTPGTVPTLQARLVAVTLADQAGSALDTAGRPAGG</sequence>
<protein>
    <submittedName>
        <fullName evidence="13">DUF4118 domain-containing protein</fullName>
    </submittedName>
</protein>
<keyword evidence="14" id="KW-1185">Reference proteome</keyword>
<keyword evidence="7" id="KW-0067">ATP-binding</keyword>
<keyword evidence="9" id="KW-0902">Two-component regulatory system</keyword>
<dbReference type="Proteomes" id="UP001550044">
    <property type="component" value="Unassembled WGS sequence"/>
</dbReference>
<evidence type="ECO:0000256" key="1">
    <source>
        <dbReference type="ARBA" id="ARBA00004141"/>
    </source>
</evidence>
<evidence type="ECO:0000256" key="9">
    <source>
        <dbReference type="ARBA" id="ARBA00023012"/>
    </source>
</evidence>
<keyword evidence="10 11" id="KW-0472">Membrane</keyword>
<evidence type="ECO:0000256" key="5">
    <source>
        <dbReference type="ARBA" id="ARBA00022741"/>
    </source>
</evidence>
<keyword evidence="3" id="KW-0808">Transferase</keyword>
<accession>A0ABV2U9T9</accession>
<evidence type="ECO:0000256" key="10">
    <source>
        <dbReference type="ARBA" id="ARBA00023136"/>
    </source>
</evidence>
<evidence type="ECO:0000313" key="14">
    <source>
        <dbReference type="Proteomes" id="UP001550044"/>
    </source>
</evidence>
<feature type="transmembrane region" description="Helical" evidence="11">
    <location>
        <begin position="39"/>
        <end position="68"/>
    </location>
</feature>
<evidence type="ECO:0000256" key="8">
    <source>
        <dbReference type="ARBA" id="ARBA00022989"/>
    </source>
</evidence>
<comment type="caution">
    <text evidence="13">The sequence shown here is derived from an EMBL/GenBank/DDBJ whole genome shotgun (WGS) entry which is preliminary data.</text>
</comment>
<keyword evidence="5" id="KW-0547">Nucleotide-binding</keyword>
<name>A0ABV2U9T9_9ACTN</name>
<keyword evidence="8 11" id="KW-1133">Transmembrane helix</keyword>
<dbReference type="InterPro" id="IPR052023">
    <property type="entry name" value="Histidine_kinase_KdpD"/>
</dbReference>
<keyword evidence="6" id="KW-0418">Kinase</keyword>
<keyword evidence="2" id="KW-0597">Phosphoprotein</keyword>
<evidence type="ECO:0000256" key="6">
    <source>
        <dbReference type="ARBA" id="ARBA00022777"/>
    </source>
</evidence>
<dbReference type="Gene3D" id="1.20.120.620">
    <property type="entry name" value="Backbone structure of the membrane domain of e. Coli histidine kinase receptor kdpd"/>
    <property type="match status" value="1"/>
</dbReference>
<dbReference type="InterPro" id="IPR025201">
    <property type="entry name" value="KdpD_TM"/>
</dbReference>
<evidence type="ECO:0000256" key="7">
    <source>
        <dbReference type="ARBA" id="ARBA00022840"/>
    </source>
</evidence>
<organism evidence="13 14">
    <name type="scientific">Streptomyces sp. 900116325</name>
    <dbReference type="NCBI Taxonomy" id="3154295"/>
    <lineage>
        <taxon>Bacteria</taxon>
        <taxon>Bacillati</taxon>
        <taxon>Actinomycetota</taxon>
        <taxon>Actinomycetes</taxon>
        <taxon>Kitasatosporales</taxon>
        <taxon>Streptomycetaceae</taxon>
        <taxon>Streptomyces</taxon>
    </lineage>
</organism>
<evidence type="ECO:0000259" key="12">
    <source>
        <dbReference type="Pfam" id="PF13493"/>
    </source>
</evidence>
<feature type="transmembrane region" description="Helical" evidence="11">
    <location>
        <begin position="6"/>
        <end position="27"/>
    </location>
</feature>
<dbReference type="RefSeq" id="WP_356497843.1">
    <property type="nucleotide sequence ID" value="NZ_JBEXIP010000012.1"/>
</dbReference>
<proteinExistence type="predicted"/>
<keyword evidence="4 11" id="KW-0812">Transmembrane</keyword>
<evidence type="ECO:0000256" key="4">
    <source>
        <dbReference type="ARBA" id="ARBA00022692"/>
    </source>
</evidence>
<evidence type="ECO:0000256" key="2">
    <source>
        <dbReference type="ARBA" id="ARBA00022553"/>
    </source>
</evidence>
<dbReference type="PANTHER" id="PTHR45569">
    <property type="entry name" value="SENSOR PROTEIN KDPD"/>
    <property type="match status" value="1"/>
</dbReference>
<gene>
    <name evidence="13" type="ORF">ABZV61_17720</name>
</gene>